<dbReference type="SUPFAM" id="SSF51726">
    <property type="entry name" value="UROD/MetE-like"/>
    <property type="match status" value="1"/>
</dbReference>
<dbReference type="InterPro" id="IPR038071">
    <property type="entry name" value="UROD/MetE-like_sf"/>
</dbReference>
<dbReference type="Gene3D" id="3.20.20.210">
    <property type="match status" value="1"/>
</dbReference>
<dbReference type="GO" id="GO:0006779">
    <property type="term" value="P:porphyrin-containing compound biosynthetic process"/>
    <property type="evidence" value="ECO:0007669"/>
    <property type="project" value="InterPro"/>
</dbReference>
<evidence type="ECO:0000313" key="2">
    <source>
        <dbReference type="EMBL" id="MCJ8499625.1"/>
    </source>
</evidence>
<dbReference type="EMBL" id="JALJRB010000002">
    <property type="protein sequence ID" value="MCJ8499625.1"/>
    <property type="molecule type" value="Genomic_DNA"/>
</dbReference>
<comment type="caution">
    <text evidence="2">The sequence shown here is derived from an EMBL/GenBank/DDBJ whole genome shotgun (WGS) entry which is preliminary data.</text>
</comment>
<dbReference type="InterPro" id="IPR052024">
    <property type="entry name" value="Methanogen_methyltrans"/>
</dbReference>
<dbReference type="Proteomes" id="UP001165427">
    <property type="component" value="Unassembled WGS sequence"/>
</dbReference>
<gene>
    <name evidence="2" type="ORF">MRX98_03490</name>
</gene>
<dbReference type="Pfam" id="PF01208">
    <property type="entry name" value="URO-D"/>
    <property type="match status" value="1"/>
</dbReference>
<feature type="domain" description="Uroporphyrinogen decarboxylase (URO-D)" evidence="1">
    <location>
        <begin position="15"/>
        <end position="319"/>
    </location>
</feature>
<dbReference type="PANTHER" id="PTHR47099">
    <property type="entry name" value="METHYLCOBAMIDE:COM METHYLTRANSFERASE MTBA"/>
    <property type="match status" value="1"/>
</dbReference>
<reference evidence="2" key="1">
    <citation type="submission" date="2022-04" db="EMBL/GenBank/DDBJ databases">
        <title>Desulfatitalea alkaliphila sp. nov., a novel anaerobic sulfate-reducing bacterium isolated from terrestrial mud volcano, Taman Peninsula, Russia.</title>
        <authorList>
            <person name="Khomyakova M.A."/>
            <person name="Merkel A.Y."/>
            <person name="Slobodkin A.I."/>
        </authorList>
    </citation>
    <scope>NUCLEOTIDE SEQUENCE</scope>
    <source>
        <strain evidence="2">M08but</strain>
    </source>
</reference>
<evidence type="ECO:0000313" key="3">
    <source>
        <dbReference type="Proteomes" id="UP001165427"/>
    </source>
</evidence>
<dbReference type="GO" id="GO:0004853">
    <property type="term" value="F:uroporphyrinogen decarboxylase activity"/>
    <property type="evidence" value="ECO:0007669"/>
    <property type="project" value="InterPro"/>
</dbReference>
<dbReference type="PANTHER" id="PTHR47099:SF1">
    <property type="entry name" value="METHYLCOBAMIDE:COM METHYLTRANSFERASE MTBA"/>
    <property type="match status" value="1"/>
</dbReference>
<name>A0AA41R2D4_9BACT</name>
<accession>A0AA41R2D4</accession>
<organism evidence="2 3">
    <name type="scientific">Desulfatitalea alkaliphila</name>
    <dbReference type="NCBI Taxonomy" id="2929485"/>
    <lineage>
        <taxon>Bacteria</taxon>
        <taxon>Pseudomonadati</taxon>
        <taxon>Thermodesulfobacteriota</taxon>
        <taxon>Desulfobacteria</taxon>
        <taxon>Desulfobacterales</taxon>
        <taxon>Desulfosarcinaceae</taxon>
        <taxon>Desulfatitalea</taxon>
    </lineage>
</organism>
<evidence type="ECO:0000259" key="1">
    <source>
        <dbReference type="Pfam" id="PF01208"/>
    </source>
</evidence>
<sequence>MMPFFSGMGMVLMPAIKELGYQFPKVHTNAEMMAKSAIASSRMFGFDSVVVPYDMTCESEAIGNTISLYEDSMDILYPTIPEKMWKSMDEVQIPKNIMELGRMPLVVEALKICKKEAPELALGAWTLGPFTMSGQLLELDILLKGVFKQKAKVEETLDKITDMIIKVGQAYQAAGADFITLREMGTGTDLISPRTWKDMIQPRMRKILAAWKSPKVLHICGATNLIIEMMADCGADAVSVDIKNCLNESREKIGNDNLLLGNFDVFALPCKAETTVEEAVAGIKQNIDGTVDAVWPGCDLWPDIKEENMRAIVKTAREYGSKPSPAVGRL</sequence>
<dbReference type="InterPro" id="IPR000257">
    <property type="entry name" value="Uroporphyrinogen_deCOase"/>
</dbReference>
<protein>
    <recommendedName>
        <fullName evidence="1">Uroporphyrinogen decarboxylase (URO-D) domain-containing protein</fullName>
    </recommendedName>
</protein>
<dbReference type="AlphaFoldDB" id="A0AA41R2D4"/>
<keyword evidence="3" id="KW-1185">Reference proteome</keyword>
<proteinExistence type="predicted"/>